<reference evidence="1 2" key="1">
    <citation type="submission" date="2020-03" db="EMBL/GenBank/DDBJ databases">
        <title>Comparative genomics of Weissella paramesenteroides.</title>
        <authorList>
            <person name="Kant R."/>
            <person name="Takala T."/>
            <person name="Saris P."/>
        </authorList>
    </citation>
    <scope>NUCLEOTIDE SEQUENCE [LARGE SCALE GENOMIC DNA]</scope>
    <source>
        <strain evidence="1 2">SJ27-4</strain>
    </source>
</reference>
<comment type="caution">
    <text evidence="1">The sequence shown here is derived from an EMBL/GenBank/DDBJ whole genome shotgun (WGS) entry which is preliminary data.</text>
</comment>
<gene>
    <name evidence="1" type="ORF">G9403_06465</name>
</gene>
<protein>
    <recommendedName>
        <fullName evidence="3">ImmA/IrrE family metallo-endopeptidase</fullName>
    </recommendedName>
</protein>
<dbReference type="AlphaFoldDB" id="A0ABD4XJE1"/>
<proteinExistence type="predicted"/>
<sequence length="127" mass="14915">MIEALLNDINDLDYDYVALPISLPAVTNWQRKVVIYNPDLVTPYYLKHEIIHIKERHHHRLFAFNGNDERNPNERDAENEAIHELMQHHINTGGRFNYVDFMLIYGVPAHLEQSVIAEMSDINMYAI</sequence>
<evidence type="ECO:0008006" key="3">
    <source>
        <dbReference type="Google" id="ProtNLM"/>
    </source>
</evidence>
<evidence type="ECO:0000313" key="2">
    <source>
        <dbReference type="Proteomes" id="UP001215461"/>
    </source>
</evidence>
<dbReference type="RefSeq" id="WP_259703957.1">
    <property type="nucleotide sequence ID" value="NZ_CP118737.1"/>
</dbReference>
<dbReference type="EMBL" id="JAANXN010000007">
    <property type="protein sequence ID" value="MDF8371286.1"/>
    <property type="molecule type" value="Genomic_DNA"/>
</dbReference>
<evidence type="ECO:0000313" key="1">
    <source>
        <dbReference type="EMBL" id="MDF8371286.1"/>
    </source>
</evidence>
<organism evidence="1 2">
    <name type="scientific">Weissella paramesenteroides</name>
    <name type="common">Leuconostoc paramesenteroides</name>
    <dbReference type="NCBI Taxonomy" id="1249"/>
    <lineage>
        <taxon>Bacteria</taxon>
        <taxon>Bacillati</taxon>
        <taxon>Bacillota</taxon>
        <taxon>Bacilli</taxon>
        <taxon>Lactobacillales</taxon>
        <taxon>Lactobacillaceae</taxon>
        <taxon>Weissella</taxon>
    </lineage>
</organism>
<dbReference type="Proteomes" id="UP001215461">
    <property type="component" value="Unassembled WGS sequence"/>
</dbReference>
<name>A0ABD4XJE1_WEIPA</name>
<accession>A0ABD4XJE1</accession>